<proteinExistence type="predicted"/>
<feature type="compositionally biased region" description="Basic residues" evidence="1">
    <location>
        <begin position="101"/>
        <end position="112"/>
    </location>
</feature>
<organism evidence="2 3">
    <name type="scientific">Aspergillus aculeatus (strain ATCC 16872 / CBS 172.66 / WB 5094)</name>
    <dbReference type="NCBI Taxonomy" id="690307"/>
    <lineage>
        <taxon>Eukaryota</taxon>
        <taxon>Fungi</taxon>
        <taxon>Dikarya</taxon>
        <taxon>Ascomycota</taxon>
        <taxon>Pezizomycotina</taxon>
        <taxon>Eurotiomycetes</taxon>
        <taxon>Eurotiomycetidae</taxon>
        <taxon>Eurotiales</taxon>
        <taxon>Aspergillaceae</taxon>
        <taxon>Aspergillus</taxon>
        <taxon>Aspergillus subgen. Circumdati</taxon>
    </lineage>
</organism>
<name>A0A1L9WM68_ASPA1</name>
<dbReference type="VEuPathDB" id="FungiDB:ASPACDRAFT_1890471"/>
<gene>
    <name evidence="2" type="ORF">ASPACDRAFT_1890471</name>
</gene>
<feature type="region of interest" description="Disordered" evidence="1">
    <location>
        <begin position="27"/>
        <end position="164"/>
    </location>
</feature>
<keyword evidence="3" id="KW-1185">Reference proteome</keyword>
<feature type="compositionally biased region" description="Basic residues" evidence="1">
    <location>
        <begin position="75"/>
        <end position="93"/>
    </location>
</feature>
<feature type="compositionally biased region" description="Basic residues" evidence="1">
    <location>
        <begin position="154"/>
        <end position="164"/>
    </location>
</feature>
<protein>
    <submittedName>
        <fullName evidence="2">Uncharacterized protein</fullName>
    </submittedName>
</protein>
<dbReference type="AlphaFoldDB" id="A0A1L9WM68"/>
<reference evidence="3" key="1">
    <citation type="journal article" date="2017" name="Genome Biol.">
        <title>Comparative genomics reveals high biological diversity and specific adaptations in the industrially and medically important fungal genus Aspergillus.</title>
        <authorList>
            <person name="de Vries R.P."/>
            <person name="Riley R."/>
            <person name="Wiebenga A."/>
            <person name="Aguilar-Osorio G."/>
            <person name="Amillis S."/>
            <person name="Uchima C.A."/>
            <person name="Anderluh G."/>
            <person name="Asadollahi M."/>
            <person name="Askin M."/>
            <person name="Barry K."/>
            <person name="Battaglia E."/>
            <person name="Bayram O."/>
            <person name="Benocci T."/>
            <person name="Braus-Stromeyer S.A."/>
            <person name="Caldana C."/>
            <person name="Canovas D."/>
            <person name="Cerqueira G.C."/>
            <person name="Chen F."/>
            <person name="Chen W."/>
            <person name="Choi C."/>
            <person name="Clum A."/>
            <person name="Dos Santos R.A."/>
            <person name="Damasio A.R."/>
            <person name="Diallinas G."/>
            <person name="Emri T."/>
            <person name="Fekete E."/>
            <person name="Flipphi M."/>
            <person name="Freyberg S."/>
            <person name="Gallo A."/>
            <person name="Gournas C."/>
            <person name="Habgood R."/>
            <person name="Hainaut M."/>
            <person name="Harispe M.L."/>
            <person name="Henrissat B."/>
            <person name="Hilden K.S."/>
            <person name="Hope R."/>
            <person name="Hossain A."/>
            <person name="Karabika E."/>
            <person name="Karaffa L."/>
            <person name="Karanyi Z."/>
            <person name="Krasevec N."/>
            <person name="Kuo A."/>
            <person name="Kusch H."/>
            <person name="LaButti K."/>
            <person name="Lagendijk E.L."/>
            <person name="Lapidus A."/>
            <person name="Levasseur A."/>
            <person name="Lindquist E."/>
            <person name="Lipzen A."/>
            <person name="Logrieco A.F."/>
            <person name="MacCabe A."/>
            <person name="Maekelae M.R."/>
            <person name="Malavazi I."/>
            <person name="Melin P."/>
            <person name="Meyer V."/>
            <person name="Mielnichuk N."/>
            <person name="Miskei M."/>
            <person name="Molnar A.P."/>
            <person name="Mule G."/>
            <person name="Ngan C.Y."/>
            <person name="Orejas M."/>
            <person name="Orosz E."/>
            <person name="Ouedraogo J.P."/>
            <person name="Overkamp K.M."/>
            <person name="Park H.-S."/>
            <person name="Perrone G."/>
            <person name="Piumi F."/>
            <person name="Punt P.J."/>
            <person name="Ram A.F."/>
            <person name="Ramon A."/>
            <person name="Rauscher S."/>
            <person name="Record E."/>
            <person name="Riano-Pachon D.M."/>
            <person name="Robert V."/>
            <person name="Roehrig J."/>
            <person name="Ruller R."/>
            <person name="Salamov A."/>
            <person name="Salih N.S."/>
            <person name="Samson R.A."/>
            <person name="Sandor E."/>
            <person name="Sanguinetti M."/>
            <person name="Schuetze T."/>
            <person name="Sepcic K."/>
            <person name="Shelest E."/>
            <person name="Sherlock G."/>
            <person name="Sophianopoulou V."/>
            <person name="Squina F.M."/>
            <person name="Sun H."/>
            <person name="Susca A."/>
            <person name="Todd R.B."/>
            <person name="Tsang A."/>
            <person name="Unkles S.E."/>
            <person name="van de Wiele N."/>
            <person name="van Rossen-Uffink D."/>
            <person name="Oliveira J.V."/>
            <person name="Vesth T.C."/>
            <person name="Visser J."/>
            <person name="Yu J.-H."/>
            <person name="Zhou M."/>
            <person name="Andersen M.R."/>
            <person name="Archer D.B."/>
            <person name="Baker S.E."/>
            <person name="Benoit I."/>
            <person name="Brakhage A.A."/>
            <person name="Braus G.H."/>
            <person name="Fischer R."/>
            <person name="Frisvad J.C."/>
            <person name="Goldman G.H."/>
            <person name="Houbraken J."/>
            <person name="Oakley B."/>
            <person name="Pocsi I."/>
            <person name="Scazzocchio C."/>
            <person name="Seiboth B."/>
            <person name="vanKuyk P.A."/>
            <person name="Wortman J."/>
            <person name="Dyer P.S."/>
            <person name="Grigoriev I.V."/>
        </authorList>
    </citation>
    <scope>NUCLEOTIDE SEQUENCE [LARGE SCALE GENOMIC DNA]</scope>
    <source>
        <strain evidence="3">ATCC 16872 / CBS 172.66 / WB 5094</strain>
    </source>
</reference>
<evidence type="ECO:0000313" key="3">
    <source>
        <dbReference type="Proteomes" id="UP000184546"/>
    </source>
</evidence>
<feature type="compositionally biased region" description="Low complexity" evidence="1">
    <location>
        <begin position="27"/>
        <end position="46"/>
    </location>
</feature>
<dbReference type="Proteomes" id="UP000184546">
    <property type="component" value="Unassembled WGS sequence"/>
</dbReference>
<dbReference type="EMBL" id="KV878983">
    <property type="protein sequence ID" value="OJJ97241.1"/>
    <property type="molecule type" value="Genomic_DNA"/>
</dbReference>
<dbReference type="GeneID" id="30972394"/>
<accession>A0A1L9WM68</accession>
<dbReference type="RefSeq" id="XP_020053581.1">
    <property type="nucleotide sequence ID" value="XM_020198580.1"/>
</dbReference>
<feature type="compositionally biased region" description="Pro residues" evidence="1">
    <location>
        <begin position="53"/>
        <end position="73"/>
    </location>
</feature>
<evidence type="ECO:0000313" key="2">
    <source>
        <dbReference type="EMBL" id="OJJ97241.1"/>
    </source>
</evidence>
<evidence type="ECO:0000256" key="1">
    <source>
        <dbReference type="SAM" id="MobiDB-lite"/>
    </source>
</evidence>
<sequence>MLLKGRNSTPTTLPSSFYLKFSRSLLSSVVPSSPPSTHNPTTSTTYLHHETPHPPPPPPPPPNHRNPPPPTPRHYPLHHGPNHHHRRRHRPRRPNPDLPGRRRHLQHHRRRCDAHQRPPGRDQNHPTGLPERHRGHRPPTTPRDPCRAVFRGGGRLHRHPRRDRRHRRLQRWRLVHLLPAAGGAHRRPELHRQRGGADPGGCDQRCGGGVGGEYHGCVAGWKGCV</sequence>
<feature type="compositionally biased region" description="Basic and acidic residues" evidence="1">
    <location>
        <begin position="113"/>
        <end position="124"/>
    </location>
</feature>